<feature type="region of interest" description="Disordered" evidence="6">
    <location>
        <begin position="33"/>
        <end position="63"/>
    </location>
</feature>
<dbReference type="Pfam" id="PF00651">
    <property type="entry name" value="BTB"/>
    <property type="match status" value="1"/>
</dbReference>
<gene>
    <name evidence="8" type="ORF">PAUS00366_LOCUS6366</name>
    <name evidence="9" type="ORF">PAUS00366_LOCUS6367</name>
    <name evidence="10" type="ORF">PAUS00366_LOCUS6368</name>
    <name evidence="11" type="ORF">PAUS00366_LOCUS6369</name>
</gene>
<evidence type="ECO:0000256" key="5">
    <source>
        <dbReference type="SAM" id="Coils"/>
    </source>
</evidence>
<dbReference type="Pfam" id="PF00447">
    <property type="entry name" value="HSF_DNA-bind"/>
    <property type="match status" value="1"/>
</dbReference>
<dbReference type="PANTHER" id="PTHR10015:SF206">
    <property type="entry name" value="HSF-TYPE DNA-BINDING DOMAIN-CONTAINING PROTEIN"/>
    <property type="match status" value="1"/>
</dbReference>
<dbReference type="SMART" id="SM00415">
    <property type="entry name" value="HSF"/>
    <property type="match status" value="1"/>
</dbReference>
<dbReference type="Gene3D" id="1.10.10.10">
    <property type="entry name" value="Winged helix-like DNA-binding domain superfamily/Winged helix DNA-binding domain"/>
    <property type="match status" value="1"/>
</dbReference>
<dbReference type="GO" id="GO:0003700">
    <property type="term" value="F:DNA-binding transcription factor activity"/>
    <property type="evidence" value="ECO:0007669"/>
    <property type="project" value="InterPro"/>
</dbReference>
<feature type="region of interest" description="Disordered" evidence="6">
    <location>
        <begin position="355"/>
        <end position="418"/>
    </location>
</feature>
<feature type="compositionally biased region" description="Polar residues" evidence="6">
    <location>
        <begin position="170"/>
        <end position="185"/>
    </location>
</feature>
<reference evidence="8" key="1">
    <citation type="submission" date="2021-01" db="EMBL/GenBank/DDBJ databases">
        <authorList>
            <person name="Corre E."/>
            <person name="Pelletier E."/>
            <person name="Niang G."/>
            <person name="Scheremetjew M."/>
            <person name="Finn R."/>
            <person name="Kale V."/>
            <person name="Holt S."/>
            <person name="Cochrane G."/>
            <person name="Meng A."/>
            <person name="Brown T."/>
            <person name="Cohen L."/>
        </authorList>
    </citation>
    <scope>NUCLEOTIDE SEQUENCE</scope>
    <source>
        <strain evidence="8">10249 10 AB</strain>
    </source>
</reference>
<dbReference type="AlphaFoldDB" id="A0A6U9XG23"/>
<evidence type="ECO:0000313" key="10">
    <source>
        <dbReference type="EMBL" id="CAE0713616.1"/>
    </source>
</evidence>
<evidence type="ECO:0000313" key="11">
    <source>
        <dbReference type="EMBL" id="CAE0713617.1"/>
    </source>
</evidence>
<dbReference type="EMBL" id="HBIX01008237">
    <property type="protein sequence ID" value="CAE0713616.1"/>
    <property type="molecule type" value="Transcribed_RNA"/>
</dbReference>
<evidence type="ECO:0000313" key="9">
    <source>
        <dbReference type="EMBL" id="CAE0713615.1"/>
    </source>
</evidence>
<keyword evidence="3" id="KW-0539">Nucleus</keyword>
<dbReference type="InterPro" id="IPR000210">
    <property type="entry name" value="BTB/POZ_dom"/>
</dbReference>
<dbReference type="PANTHER" id="PTHR10015">
    <property type="entry name" value="HEAT SHOCK TRANSCRIPTION FACTOR"/>
    <property type="match status" value="1"/>
</dbReference>
<dbReference type="InterPro" id="IPR036388">
    <property type="entry name" value="WH-like_DNA-bd_sf"/>
</dbReference>
<feature type="compositionally biased region" description="Polar residues" evidence="6">
    <location>
        <begin position="355"/>
        <end position="416"/>
    </location>
</feature>
<feature type="domain" description="BTB" evidence="7">
    <location>
        <begin position="493"/>
        <end position="566"/>
    </location>
</feature>
<evidence type="ECO:0000256" key="2">
    <source>
        <dbReference type="ARBA" id="ARBA00023125"/>
    </source>
</evidence>
<dbReference type="SUPFAM" id="SSF54695">
    <property type="entry name" value="POZ domain"/>
    <property type="match status" value="1"/>
</dbReference>
<dbReference type="EMBL" id="HBIX01008235">
    <property type="protein sequence ID" value="CAE0713614.1"/>
    <property type="molecule type" value="Transcribed_RNA"/>
</dbReference>
<dbReference type="CDD" id="cd18186">
    <property type="entry name" value="BTB_POZ_ZBTB_KLHL-like"/>
    <property type="match status" value="1"/>
</dbReference>
<dbReference type="InterPro" id="IPR036390">
    <property type="entry name" value="WH_DNA-bd_sf"/>
</dbReference>
<keyword evidence="2" id="KW-0238">DNA-binding</keyword>
<evidence type="ECO:0000256" key="3">
    <source>
        <dbReference type="ARBA" id="ARBA00023242"/>
    </source>
</evidence>
<dbReference type="PROSITE" id="PS50097">
    <property type="entry name" value="BTB"/>
    <property type="match status" value="1"/>
</dbReference>
<accession>A0A6U9XG23</accession>
<comment type="similarity">
    <text evidence="4">Belongs to the HSF family.</text>
</comment>
<evidence type="ECO:0000256" key="6">
    <source>
        <dbReference type="SAM" id="MobiDB-lite"/>
    </source>
</evidence>
<dbReference type="GO" id="GO:0005634">
    <property type="term" value="C:nucleus"/>
    <property type="evidence" value="ECO:0007669"/>
    <property type="project" value="UniProtKB-SubCell"/>
</dbReference>
<dbReference type="InterPro" id="IPR011333">
    <property type="entry name" value="SKP1/BTB/POZ_sf"/>
</dbReference>
<dbReference type="InterPro" id="IPR000232">
    <property type="entry name" value="HSF_DNA-bd"/>
</dbReference>
<feature type="coiled-coil region" evidence="5">
    <location>
        <begin position="79"/>
        <end position="106"/>
    </location>
</feature>
<feature type="region of interest" description="Disordered" evidence="6">
    <location>
        <begin position="170"/>
        <end position="194"/>
    </location>
</feature>
<evidence type="ECO:0000313" key="8">
    <source>
        <dbReference type="EMBL" id="CAE0713614.1"/>
    </source>
</evidence>
<dbReference type="SUPFAM" id="SSF46785">
    <property type="entry name" value="Winged helix' DNA-binding domain"/>
    <property type="match status" value="1"/>
</dbReference>
<evidence type="ECO:0000256" key="1">
    <source>
        <dbReference type="ARBA" id="ARBA00004123"/>
    </source>
</evidence>
<dbReference type="SMART" id="SM00225">
    <property type="entry name" value="BTB"/>
    <property type="match status" value="1"/>
</dbReference>
<protein>
    <recommendedName>
        <fullName evidence="7">BTB domain-containing protein</fullName>
    </recommendedName>
</protein>
<dbReference type="GO" id="GO:0043565">
    <property type="term" value="F:sequence-specific DNA binding"/>
    <property type="evidence" value="ECO:0007669"/>
    <property type="project" value="InterPro"/>
</dbReference>
<name>A0A6U9XG23_9STRA</name>
<comment type="subcellular location">
    <subcellularLocation>
        <location evidence="1">Nucleus</location>
    </subcellularLocation>
</comment>
<evidence type="ECO:0000259" key="7">
    <source>
        <dbReference type="PROSITE" id="PS50097"/>
    </source>
</evidence>
<keyword evidence="5" id="KW-0175">Coiled coil</keyword>
<feature type="compositionally biased region" description="Low complexity" evidence="6">
    <location>
        <begin position="34"/>
        <end position="51"/>
    </location>
</feature>
<organism evidence="8">
    <name type="scientific">Pseudo-nitzschia australis</name>
    <dbReference type="NCBI Taxonomy" id="44445"/>
    <lineage>
        <taxon>Eukaryota</taxon>
        <taxon>Sar</taxon>
        <taxon>Stramenopiles</taxon>
        <taxon>Ochrophyta</taxon>
        <taxon>Bacillariophyta</taxon>
        <taxon>Bacillariophyceae</taxon>
        <taxon>Bacillariophycidae</taxon>
        <taxon>Bacillariales</taxon>
        <taxon>Bacillariaceae</taxon>
        <taxon>Pseudo-nitzschia</taxon>
    </lineage>
</organism>
<dbReference type="EMBL" id="HBIX01008236">
    <property type="protein sequence ID" value="CAE0713615.1"/>
    <property type="molecule type" value="Transcribed_RNA"/>
</dbReference>
<sequence length="794" mass="88273">MKISNEMIIDDDNIDNDNTTSVVTIDAKLNQRLTPPSSISTSSKEASSSPTRMEHEQQQHQQSDALMRNQEYRNQQVMAATSKQNLSNALDRIRRQEQQLHQLRAQQCKNRLHQLQQLQKGQGPHNNALVNGSTLARIDHSKLPQVPMISRMVSLDYTCLEKEAATGSNVQNNRVTLDGSSNPSADDSRRGGEKFVAETKGNADATVSAVIAPVSAKSNKNSTGNEKRSMGFPKEFQFPWKLYEMLQRADERNFSDVVSWMPGLCFKVHDVGSFVKLVMPYFFKQTKYKSFQRQLNLYGFTRVDFGHSKGGYRHPQFIKGKKHLLTSIVRIKIRGNGRTRSEKVSIINQVCDSSCVNNPNSRGENNNIAPTMVPQSSKAIQAQSTLSWKNTGTSKENPSVTPTSVVPRSPGTSSEKGSGIDIILEAIKARERKDGEVSTGVQNKEDIVIDIADSSSSSSNTIPSTIDVNMKDKADDKNAYGLSWRLHRSESYSDWTIEVVSGDISPPIIECTSYHVHRRVLAVGPKKSDYFANIFKLNGFAGQNQLRLSKRQAAVFPMVLDFIYTDIDLDLDAEKAYALYSLGEKLENEAILRSVTDFYSKWCMTKENIFEFIKLGQSFKNEILLEAAILRFSEEIWSIDIETAAELDPGLLYKVLILVLAQDQDTAKCMSVHLSQIIAACVSSATRITLTPEIFRSLTDKSLVPSIDPIAAIKLLATENTILNGAHESPAAGDLSLHERCASAIHTNWGTLRQCLEESVELANTMRSISSIVLFDILMKTKIQGVASDASIAF</sequence>
<proteinExistence type="inferred from homology"/>
<dbReference type="EMBL" id="HBIX01008238">
    <property type="protein sequence ID" value="CAE0713617.1"/>
    <property type="molecule type" value="Transcribed_RNA"/>
</dbReference>
<evidence type="ECO:0000256" key="4">
    <source>
        <dbReference type="RuleBase" id="RU004020"/>
    </source>
</evidence>
<dbReference type="Gene3D" id="3.30.710.10">
    <property type="entry name" value="Potassium Channel Kv1.1, Chain A"/>
    <property type="match status" value="1"/>
</dbReference>